<reference evidence="7 8" key="1">
    <citation type="submission" date="2018-09" db="EMBL/GenBank/DDBJ databases">
        <title>Cohnella cavernae sp. nov., isolated from a karst cave.</title>
        <authorList>
            <person name="Zhu H."/>
        </authorList>
    </citation>
    <scope>NUCLEOTIDE SEQUENCE [LARGE SCALE GENOMIC DNA]</scope>
    <source>
        <strain evidence="7 8">K2E09-144</strain>
    </source>
</reference>
<dbReference type="GO" id="GO:0016020">
    <property type="term" value="C:membrane"/>
    <property type="evidence" value="ECO:0007669"/>
    <property type="project" value="UniProtKB-SubCell"/>
</dbReference>
<gene>
    <name evidence="7" type="ORF">D3H35_06340</name>
</gene>
<feature type="transmembrane region" description="Helical" evidence="6">
    <location>
        <begin position="70"/>
        <end position="87"/>
    </location>
</feature>
<feature type="transmembrane region" description="Helical" evidence="6">
    <location>
        <begin position="6"/>
        <end position="31"/>
    </location>
</feature>
<comment type="caution">
    <text evidence="7">The sequence shown here is derived from an EMBL/GenBank/DDBJ whole genome shotgun (WGS) entry which is preliminary data.</text>
</comment>
<evidence type="ECO:0000256" key="3">
    <source>
        <dbReference type="ARBA" id="ARBA00022692"/>
    </source>
</evidence>
<proteinExistence type="inferred from homology"/>
<dbReference type="Proteomes" id="UP000266340">
    <property type="component" value="Unassembled WGS sequence"/>
</dbReference>
<dbReference type="InterPro" id="IPR005496">
    <property type="entry name" value="Integral_membrane_TerC"/>
</dbReference>
<dbReference type="PANTHER" id="PTHR30238">
    <property type="entry name" value="MEMBRANE BOUND PREDICTED REDOX MODULATOR"/>
    <property type="match status" value="1"/>
</dbReference>
<feature type="transmembrane region" description="Helical" evidence="6">
    <location>
        <begin position="161"/>
        <end position="179"/>
    </location>
</feature>
<comment type="subcellular location">
    <subcellularLocation>
        <location evidence="1">Membrane</location>
        <topology evidence="1">Multi-pass membrane protein</topology>
    </subcellularLocation>
</comment>
<keyword evidence="5 6" id="KW-0472">Membrane</keyword>
<feature type="transmembrane region" description="Helical" evidence="6">
    <location>
        <begin position="99"/>
        <end position="117"/>
    </location>
</feature>
<dbReference type="InterPro" id="IPR022301">
    <property type="entry name" value="Integral_membrane_YjbE"/>
</dbReference>
<feature type="transmembrane region" description="Helical" evidence="6">
    <location>
        <begin position="43"/>
        <end position="64"/>
    </location>
</feature>
<keyword evidence="8" id="KW-1185">Reference proteome</keyword>
<keyword evidence="4 6" id="KW-1133">Transmembrane helix</keyword>
<feature type="transmembrane region" description="Helical" evidence="6">
    <location>
        <begin position="123"/>
        <end position="149"/>
    </location>
</feature>
<keyword evidence="3 6" id="KW-0812">Transmembrane</keyword>
<evidence type="ECO:0000256" key="6">
    <source>
        <dbReference type="SAM" id="Phobius"/>
    </source>
</evidence>
<evidence type="ECO:0000256" key="4">
    <source>
        <dbReference type="ARBA" id="ARBA00022989"/>
    </source>
</evidence>
<evidence type="ECO:0000313" key="8">
    <source>
        <dbReference type="Proteomes" id="UP000266340"/>
    </source>
</evidence>
<dbReference type="AlphaFoldDB" id="A0A398CPB9"/>
<dbReference type="RefSeq" id="WP_119148275.1">
    <property type="nucleotide sequence ID" value="NZ_JBHSOV010000042.1"/>
</dbReference>
<dbReference type="PANTHER" id="PTHR30238:SF4">
    <property type="entry name" value="SLL1022 PROTEIN"/>
    <property type="match status" value="1"/>
</dbReference>
<evidence type="ECO:0000256" key="2">
    <source>
        <dbReference type="ARBA" id="ARBA00007511"/>
    </source>
</evidence>
<dbReference type="NCBIfam" id="TIGR03717">
    <property type="entry name" value="R_switched_YjbE"/>
    <property type="match status" value="1"/>
</dbReference>
<dbReference type="Pfam" id="PF03741">
    <property type="entry name" value="TerC"/>
    <property type="match status" value="1"/>
</dbReference>
<evidence type="ECO:0000256" key="1">
    <source>
        <dbReference type="ARBA" id="ARBA00004141"/>
    </source>
</evidence>
<evidence type="ECO:0000256" key="5">
    <source>
        <dbReference type="ARBA" id="ARBA00023136"/>
    </source>
</evidence>
<accession>A0A398CPB9</accession>
<evidence type="ECO:0000313" key="7">
    <source>
        <dbReference type="EMBL" id="RIE04232.1"/>
    </source>
</evidence>
<protein>
    <submittedName>
        <fullName evidence="7">TerC family protein</fullName>
    </submittedName>
</protein>
<organism evidence="7 8">
    <name type="scientific">Cohnella faecalis</name>
    <dbReference type="NCBI Taxonomy" id="2315694"/>
    <lineage>
        <taxon>Bacteria</taxon>
        <taxon>Bacillati</taxon>
        <taxon>Bacillota</taxon>
        <taxon>Bacilli</taxon>
        <taxon>Bacillales</taxon>
        <taxon>Paenibacillaceae</taxon>
        <taxon>Cohnella</taxon>
    </lineage>
</organism>
<name>A0A398CPB9_9BACL</name>
<sequence>MGLLENVVVFIEIVLINLLLSGDNAVVIAMAGRRLPADKRRRAVWWGAAAAVMLRIVLTLGAVALLHIPFLQTVGAVLLFVIALQLIAENKGESAHSTAATTLAGAVWTIVVADFVMSLDNVLAVAAIADGDVAMLVIGIAMSIPIIIWGSSFIMSLIDRIPALVYVGGALLGYAAGEMALKDPGLRSVIPVSGQLESVLPFALVALLMASALIVRAGRSA</sequence>
<feature type="transmembrane region" description="Helical" evidence="6">
    <location>
        <begin position="199"/>
        <end position="218"/>
    </location>
</feature>
<dbReference type="OrthoDB" id="5295733at2"/>
<comment type="similarity">
    <text evidence="2">Belongs to the TerC family.</text>
</comment>
<dbReference type="EMBL" id="QXJM01000027">
    <property type="protein sequence ID" value="RIE04232.1"/>
    <property type="molecule type" value="Genomic_DNA"/>
</dbReference>